<dbReference type="Gene3D" id="2.60.40.2030">
    <property type="match status" value="1"/>
</dbReference>
<name>A0A6S6S3I6_9BACT</name>
<feature type="non-terminal residue" evidence="1">
    <location>
        <position position="483"/>
    </location>
</feature>
<protein>
    <submittedName>
        <fullName evidence="1">Conserved repeat domain protein</fullName>
    </submittedName>
</protein>
<dbReference type="SUPFAM" id="SSF141072">
    <property type="entry name" value="CalX-like"/>
    <property type="match status" value="1"/>
</dbReference>
<organism evidence="1">
    <name type="scientific">uncultured Sulfurovum sp</name>
    <dbReference type="NCBI Taxonomy" id="269237"/>
    <lineage>
        <taxon>Bacteria</taxon>
        <taxon>Pseudomonadati</taxon>
        <taxon>Campylobacterota</taxon>
        <taxon>Epsilonproteobacteria</taxon>
        <taxon>Campylobacterales</taxon>
        <taxon>Sulfurovaceae</taxon>
        <taxon>Sulfurovum</taxon>
        <taxon>environmental samples</taxon>
    </lineage>
</organism>
<sequence>MDLIRILLIFIVTFLNIAYAATVNGTTYKIDKVKYTINGNSYTQTSSGTAPTSIDDATPVYIKEVILDNGTVLDNFAINDISVTLHSDFLNLNDSSRSIIYNNNKLSANNANAESALNTTNIKDYLVNDDDNNERLIMDIQYNGYHFTASNYIFYHERHGNNSFKIQALDKNGNPTGNILIFPKTDSLPNGWDPGFRIGGPLSSDQHPWMGVIKADQFGVSKIYGLRQWATGADLKFYVLGEESFGEEPTMSIANETITEGDSGTQNLNFTVSLDKATTGSLTFDYQVFAGSNVDSTLNATTPSDYTSTGTVVPASFNINSQTYTISIPINGDTKIEEDETFTIVFSNVQGATIANNTATGTILNDDSSTELKSCGLVATSIMPSGNRNDSGNGASVVAFDYSERGTINDIPAPMELASAKEVGTVWGKAYNGSTKKLYASSFLRRHADLSPDGLGAIYEIDVNTKTPTLWMNLNSKTHLGSS</sequence>
<dbReference type="EMBL" id="CACVAR010000045">
    <property type="protein sequence ID" value="CAA6799459.1"/>
    <property type="molecule type" value="Genomic_DNA"/>
</dbReference>
<dbReference type="InterPro" id="IPR038081">
    <property type="entry name" value="CalX-like_sf"/>
</dbReference>
<reference evidence="1" key="1">
    <citation type="submission" date="2020-01" db="EMBL/GenBank/DDBJ databases">
        <authorList>
            <person name="Meier V. D."/>
            <person name="Meier V D."/>
        </authorList>
    </citation>
    <scope>NUCLEOTIDE SEQUENCE</scope>
    <source>
        <strain evidence="1">HLG_WM_MAG_03</strain>
    </source>
</reference>
<gene>
    <name evidence="1" type="ORF">HELGO_WM76404</name>
</gene>
<dbReference type="AlphaFoldDB" id="A0A6S6S3I6"/>
<evidence type="ECO:0000313" key="1">
    <source>
        <dbReference type="EMBL" id="CAA6799459.1"/>
    </source>
</evidence>
<accession>A0A6S6S3I6</accession>
<proteinExistence type="predicted"/>